<organism evidence="2 3">
    <name type="scientific">Limimaricola hongkongensis DSM 17492</name>
    <dbReference type="NCBI Taxonomy" id="1122180"/>
    <lineage>
        <taxon>Bacteria</taxon>
        <taxon>Pseudomonadati</taxon>
        <taxon>Pseudomonadota</taxon>
        <taxon>Alphaproteobacteria</taxon>
        <taxon>Rhodobacterales</taxon>
        <taxon>Paracoccaceae</taxon>
        <taxon>Limimaricola</taxon>
    </lineage>
</organism>
<evidence type="ECO:0000313" key="2">
    <source>
        <dbReference type="EMBL" id="EYD71794.1"/>
    </source>
</evidence>
<name>A0A017HDB9_9RHOB</name>
<dbReference type="AlphaFoldDB" id="A0A017HDB9"/>
<dbReference type="HOGENOM" id="CLU_1198591_0_0_5"/>
<keyword evidence="3" id="KW-1185">Reference proteome</keyword>
<reference evidence="2 3" key="1">
    <citation type="submission" date="2013-03" db="EMBL/GenBank/DDBJ databases">
        <authorList>
            <person name="Fiebig A."/>
            <person name="Goeker M."/>
            <person name="Klenk H.-P.P."/>
        </authorList>
    </citation>
    <scope>NUCLEOTIDE SEQUENCE [LARGE SCALE GENOMIC DNA]</scope>
    <source>
        <strain evidence="2 3">DSM 17492</strain>
    </source>
</reference>
<proteinExistence type="predicted"/>
<dbReference type="PATRIC" id="fig|1122180.6.peg.1846"/>
<sequence>MSRQLTDAEWLAALDKGWTSLEAAENLGRNRNTCQRNAKRLGRKWHDPTPAITAERMKNPELRKKVLDALRASRDKIAAGNVRRWGFDRLSPGELAEYRYLTRIKRVSRAEALRMIGRLDILRPVPRTRAQRIQVETALGAQMRAFLKAEGIHKPKLPPDLRDQDGPRAKRRSAVHRMVIDQPGILSREIAVALGCSPDTVDNDLAWLRNRRVIARAEAGGHEAVQQEMAA</sequence>
<dbReference type="EMBL" id="APGJ01000006">
    <property type="protein sequence ID" value="EYD71794.1"/>
    <property type="molecule type" value="Genomic_DNA"/>
</dbReference>
<comment type="caution">
    <text evidence="2">The sequence shown here is derived from an EMBL/GenBank/DDBJ whole genome shotgun (WGS) entry which is preliminary data.</text>
</comment>
<dbReference type="RefSeq" id="WP_017928654.1">
    <property type="nucleotide sequence ID" value="NZ_KB822998.1"/>
</dbReference>
<dbReference type="STRING" id="1122180.Lokhon_01864"/>
<dbReference type="Proteomes" id="UP000025047">
    <property type="component" value="Unassembled WGS sequence"/>
</dbReference>
<feature type="region of interest" description="Disordered" evidence="1">
    <location>
        <begin position="154"/>
        <end position="173"/>
    </location>
</feature>
<evidence type="ECO:0000313" key="3">
    <source>
        <dbReference type="Proteomes" id="UP000025047"/>
    </source>
</evidence>
<protein>
    <submittedName>
        <fullName evidence="2">Uncharacterized protein</fullName>
    </submittedName>
</protein>
<accession>A0A017HDB9</accession>
<evidence type="ECO:0000256" key="1">
    <source>
        <dbReference type="SAM" id="MobiDB-lite"/>
    </source>
</evidence>
<gene>
    <name evidence="2" type="ORF">Lokhon_01864</name>
</gene>
<feature type="compositionally biased region" description="Basic and acidic residues" evidence="1">
    <location>
        <begin position="154"/>
        <end position="168"/>
    </location>
</feature>